<dbReference type="Proteomes" id="UP001642260">
    <property type="component" value="Unassembled WGS sequence"/>
</dbReference>
<organism evidence="1 2">
    <name type="scientific">Eruca vesicaria subsp. sativa</name>
    <name type="common">Garden rocket</name>
    <name type="synonym">Eruca sativa</name>
    <dbReference type="NCBI Taxonomy" id="29727"/>
    <lineage>
        <taxon>Eukaryota</taxon>
        <taxon>Viridiplantae</taxon>
        <taxon>Streptophyta</taxon>
        <taxon>Embryophyta</taxon>
        <taxon>Tracheophyta</taxon>
        <taxon>Spermatophyta</taxon>
        <taxon>Magnoliopsida</taxon>
        <taxon>eudicotyledons</taxon>
        <taxon>Gunneridae</taxon>
        <taxon>Pentapetalae</taxon>
        <taxon>rosids</taxon>
        <taxon>malvids</taxon>
        <taxon>Brassicales</taxon>
        <taxon>Brassicaceae</taxon>
        <taxon>Brassiceae</taxon>
        <taxon>Eruca</taxon>
    </lineage>
</organism>
<protein>
    <submittedName>
        <fullName evidence="1">Uncharacterized protein</fullName>
    </submittedName>
</protein>
<reference evidence="1 2" key="1">
    <citation type="submission" date="2022-03" db="EMBL/GenBank/DDBJ databases">
        <authorList>
            <person name="Macdonald S."/>
            <person name="Ahmed S."/>
            <person name="Newling K."/>
        </authorList>
    </citation>
    <scope>NUCLEOTIDE SEQUENCE [LARGE SCALE GENOMIC DNA]</scope>
</reference>
<sequence length="153" mass="17149">MRVVSSSFESRVFRCYLDAVRELCLSPLVLKDDNRCCESRSFFLARSSVMVGQSTYPSTDRRSLDPWLVVFLAGLCRYGCLRPFSPLVVLCLMDNEEYSLARSSITSYFRRRLGDSGIREPPQEVAVSISIEDDDAVPAICSSAIVIPGEDDM</sequence>
<evidence type="ECO:0000313" key="2">
    <source>
        <dbReference type="Proteomes" id="UP001642260"/>
    </source>
</evidence>
<accession>A0ABC8IWJ6</accession>
<evidence type="ECO:0000313" key="1">
    <source>
        <dbReference type="EMBL" id="CAH8304923.1"/>
    </source>
</evidence>
<dbReference type="AlphaFoldDB" id="A0ABC8IWJ6"/>
<proteinExistence type="predicted"/>
<gene>
    <name evidence="1" type="ORF">ERUC_LOCUS3735</name>
</gene>
<name>A0ABC8IWJ6_ERUVS</name>
<dbReference type="EMBL" id="CAKOAT010060377">
    <property type="protein sequence ID" value="CAH8304923.1"/>
    <property type="molecule type" value="Genomic_DNA"/>
</dbReference>
<comment type="caution">
    <text evidence="1">The sequence shown here is derived from an EMBL/GenBank/DDBJ whole genome shotgun (WGS) entry which is preliminary data.</text>
</comment>
<keyword evidence="2" id="KW-1185">Reference proteome</keyword>